<dbReference type="RefSeq" id="WP_404616263.1">
    <property type="nucleotide sequence ID" value="NZ_JADIKK010000008.1"/>
</dbReference>
<evidence type="ECO:0000313" key="3">
    <source>
        <dbReference type="Proteomes" id="UP001620339"/>
    </source>
</evidence>
<accession>A0ABW8JAZ7</accession>
<evidence type="ECO:0000313" key="2">
    <source>
        <dbReference type="EMBL" id="MFK2879486.1"/>
    </source>
</evidence>
<evidence type="ECO:0000256" key="1">
    <source>
        <dbReference type="SAM" id="MobiDB-lite"/>
    </source>
</evidence>
<organism evidence="2 3">
    <name type="scientific">Rhodanobacter hydrolyticus</name>
    <dbReference type="NCBI Taxonomy" id="2250595"/>
    <lineage>
        <taxon>Bacteria</taxon>
        <taxon>Pseudomonadati</taxon>
        <taxon>Pseudomonadota</taxon>
        <taxon>Gammaproteobacteria</taxon>
        <taxon>Lysobacterales</taxon>
        <taxon>Rhodanobacteraceae</taxon>
        <taxon>Rhodanobacter</taxon>
    </lineage>
</organism>
<dbReference type="Proteomes" id="UP001620339">
    <property type="component" value="Unassembled WGS sequence"/>
</dbReference>
<proteinExistence type="predicted"/>
<comment type="caution">
    <text evidence="2">The sequence shown here is derived from an EMBL/GenBank/DDBJ whole genome shotgun (WGS) entry which is preliminary data.</text>
</comment>
<name>A0ABW8JAZ7_9GAMM</name>
<dbReference type="EMBL" id="JADIKK010000008">
    <property type="protein sequence ID" value="MFK2879486.1"/>
    <property type="molecule type" value="Genomic_DNA"/>
</dbReference>
<protein>
    <submittedName>
        <fullName evidence="2">Uncharacterized protein</fullName>
    </submittedName>
</protein>
<sequence length="278" mass="27394">MPLCLFGGTGIVHAMTGTAIADPDARASLPADANASQSVAPADRREGGSDFGAPVDDAGLDSVRGGFDLGNDLQASLGIEQVTYINGKLVTSTDINIPDIAQITQQQAVALATALSNLNLVVQNGPGNSADSSAAVRDDVATMLGQGASGSSPASTGQGAVATGQGAVATTSVQGASGATTPAQGASGNTNTPVSVTQASSVPLASISSTNAGASNGVATVSLPGLNGGLATVIQNSLNNQSIRTLTTLNISLNTLQILRNMNLQSTLQSAQMLSLGH</sequence>
<feature type="region of interest" description="Disordered" evidence="1">
    <location>
        <begin position="173"/>
        <end position="197"/>
    </location>
</feature>
<gene>
    <name evidence="2" type="ORF">ISP25_20635</name>
</gene>
<feature type="region of interest" description="Disordered" evidence="1">
    <location>
        <begin position="31"/>
        <end position="52"/>
    </location>
</feature>
<keyword evidence="3" id="KW-1185">Reference proteome</keyword>
<reference evidence="2 3" key="1">
    <citation type="submission" date="2020-10" db="EMBL/GenBank/DDBJ databases">
        <title>Phylogeny of dyella-like bacteria.</title>
        <authorList>
            <person name="Fu J."/>
        </authorList>
    </citation>
    <scope>NUCLEOTIDE SEQUENCE [LARGE SCALE GENOMIC DNA]</scope>
    <source>
        <strain evidence="2 3">KACC 19113</strain>
    </source>
</reference>
<feature type="region of interest" description="Disordered" evidence="1">
    <location>
        <begin position="144"/>
        <end position="163"/>
    </location>
</feature>